<feature type="coiled-coil region" evidence="1">
    <location>
        <begin position="260"/>
        <end position="287"/>
    </location>
</feature>
<evidence type="ECO:0000256" key="2">
    <source>
        <dbReference type="SAM" id="MobiDB-lite"/>
    </source>
</evidence>
<evidence type="ECO:0000256" key="1">
    <source>
        <dbReference type="SAM" id="Coils"/>
    </source>
</evidence>
<name>A0A2A7S8Z2_BURGA</name>
<dbReference type="Pfam" id="PF05954">
    <property type="entry name" value="Phage_GPD"/>
    <property type="match status" value="1"/>
</dbReference>
<evidence type="ECO:0000313" key="3">
    <source>
        <dbReference type="EMBL" id="PEH40018.1"/>
    </source>
</evidence>
<accession>A0A2A7S8Z2</accession>
<dbReference type="SUPFAM" id="SSF69279">
    <property type="entry name" value="Phage tail proteins"/>
    <property type="match status" value="1"/>
</dbReference>
<feature type="compositionally biased region" description="Basic and acidic residues" evidence="2">
    <location>
        <begin position="342"/>
        <end position="354"/>
    </location>
</feature>
<dbReference type="Proteomes" id="UP000220629">
    <property type="component" value="Unassembled WGS sequence"/>
</dbReference>
<reference evidence="4" key="1">
    <citation type="submission" date="2017-09" db="EMBL/GenBank/DDBJ databases">
        <title>FDA dAtabase for Regulatory Grade micrObial Sequences (FDA-ARGOS): Supporting development and validation of Infectious Disease Dx tests.</title>
        <authorList>
            <person name="Minogue T."/>
            <person name="Wolcott M."/>
            <person name="Wasieloski L."/>
            <person name="Aguilar W."/>
            <person name="Moore D."/>
            <person name="Tallon L."/>
            <person name="Sadzewicz L."/>
            <person name="Ott S."/>
            <person name="Zhao X."/>
            <person name="Nagaraj S."/>
            <person name="Vavikolanu K."/>
            <person name="Aluvathingal J."/>
            <person name="Nadendla S."/>
            <person name="Sichtig H."/>
        </authorList>
    </citation>
    <scope>NUCLEOTIDE SEQUENCE [LARGE SCALE GENOMIC DNA]</scope>
    <source>
        <strain evidence="4">FDAARGOS_390</strain>
    </source>
</reference>
<protein>
    <submittedName>
        <fullName evidence="3">Late control protein</fullName>
    </submittedName>
</protein>
<keyword evidence="1" id="KW-0175">Coiled coil</keyword>
<dbReference type="RefSeq" id="WP_096749940.1">
    <property type="nucleotide sequence ID" value="NZ_CADEPO010000001.1"/>
</dbReference>
<evidence type="ECO:0000313" key="4">
    <source>
        <dbReference type="Proteomes" id="UP000220629"/>
    </source>
</evidence>
<organism evidence="3 4">
    <name type="scientific">Burkholderia gladioli</name>
    <name type="common">Pseudomonas marginata</name>
    <name type="synonym">Phytomonas marginata</name>
    <dbReference type="NCBI Taxonomy" id="28095"/>
    <lineage>
        <taxon>Bacteria</taxon>
        <taxon>Pseudomonadati</taxon>
        <taxon>Pseudomonadota</taxon>
        <taxon>Betaproteobacteria</taxon>
        <taxon>Burkholderiales</taxon>
        <taxon>Burkholderiaceae</taxon>
        <taxon>Burkholderia</taxon>
    </lineage>
</organism>
<proteinExistence type="predicted"/>
<gene>
    <name evidence="3" type="ORF">CRM94_38040</name>
</gene>
<comment type="caution">
    <text evidence="3">The sequence shown here is derived from an EMBL/GenBank/DDBJ whole genome shotgun (WGS) entry which is preliminary data.</text>
</comment>
<feature type="region of interest" description="Disordered" evidence="2">
    <location>
        <begin position="334"/>
        <end position="365"/>
    </location>
</feature>
<dbReference type="AlphaFoldDB" id="A0A2A7S8Z2"/>
<sequence>MPSNSNQRTPAERRRIARVESQPDYRITLDGRDISMLFAPRLESLTITENRADQADTVDITLDDTRGDLALPTLGAELKVAIGWSGEPLVDKGTYIVNTVSWSGTPDTLSVSAHSAAMSEGMQQRRERSWHRQTIGAIVQAIAARYALQPVVGAALAAIQIAHVDQTHESDMSFLTRLAKRYDAVMNVKDKRLLFMPIDTGKSASGKPLAVLALTRADGDHHQYRSADRDKYDAVRANYHSNGKGRRLSVTVKGETSRNVKVLTDDYASQEEAMAAAQAEYKRMQRGRQTLSYSLARGRPEVFPETPVSFSGLKPEIDAIEWLIKSARHTLDNNGLQTELELETREDAQADKKNAGKTATPGAAS</sequence>
<dbReference type="EMBL" id="PDDY01000004">
    <property type="protein sequence ID" value="PEH40018.1"/>
    <property type="molecule type" value="Genomic_DNA"/>
</dbReference>